<name>A0A0K9PJT0_ZOSMR</name>
<evidence type="ECO:0000256" key="1">
    <source>
        <dbReference type="SAM" id="Phobius"/>
    </source>
</evidence>
<dbReference type="EMBL" id="LFYR01000838">
    <property type="protein sequence ID" value="KMZ68495.1"/>
    <property type="molecule type" value="Genomic_DNA"/>
</dbReference>
<accession>A0A0K9PJT0</accession>
<keyword evidence="1" id="KW-0472">Membrane</keyword>
<dbReference type="AlphaFoldDB" id="A0A0K9PJT0"/>
<comment type="caution">
    <text evidence="3">The sequence shown here is derived from an EMBL/GenBank/DDBJ whole genome shotgun (WGS) entry which is preliminary data.</text>
</comment>
<reference evidence="4" key="1">
    <citation type="journal article" date="2016" name="Nature">
        <title>The genome of the seagrass Zostera marina reveals angiosperm adaptation to the sea.</title>
        <authorList>
            <person name="Olsen J.L."/>
            <person name="Rouze P."/>
            <person name="Verhelst B."/>
            <person name="Lin Y.-C."/>
            <person name="Bayer T."/>
            <person name="Collen J."/>
            <person name="Dattolo E."/>
            <person name="De Paoli E."/>
            <person name="Dittami S."/>
            <person name="Maumus F."/>
            <person name="Michel G."/>
            <person name="Kersting A."/>
            <person name="Lauritano C."/>
            <person name="Lohaus R."/>
            <person name="Toepel M."/>
            <person name="Tonon T."/>
            <person name="Vanneste K."/>
            <person name="Amirebrahimi M."/>
            <person name="Brakel J."/>
            <person name="Bostroem C."/>
            <person name="Chovatia M."/>
            <person name="Grimwood J."/>
            <person name="Jenkins J.W."/>
            <person name="Jueterbock A."/>
            <person name="Mraz A."/>
            <person name="Stam W.T."/>
            <person name="Tice H."/>
            <person name="Bornberg-Bauer E."/>
            <person name="Green P.J."/>
            <person name="Pearson G.A."/>
            <person name="Procaccini G."/>
            <person name="Duarte C.M."/>
            <person name="Schmutz J."/>
            <person name="Reusch T.B.H."/>
            <person name="Van de Peer Y."/>
        </authorList>
    </citation>
    <scope>NUCLEOTIDE SEQUENCE [LARGE SCALE GENOMIC DNA]</scope>
    <source>
        <strain evidence="4">cv. Finnish</strain>
    </source>
</reference>
<keyword evidence="4" id="KW-1185">Reference proteome</keyword>
<evidence type="ECO:0000313" key="4">
    <source>
        <dbReference type="Proteomes" id="UP000036987"/>
    </source>
</evidence>
<organism evidence="3 4">
    <name type="scientific">Zostera marina</name>
    <name type="common">Eelgrass</name>
    <dbReference type="NCBI Taxonomy" id="29655"/>
    <lineage>
        <taxon>Eukaryota</taxon>
        <taxon>Viridiplantae</taxon>
        <taxon>Streptophyta</taxon>
        <taxon>Embryophyta</taxon>
        <taxon>Tracheophyta</taxon>
        <taxon>Spermatophyta</taxon>
        <taxon>Magnoliopsida</taxon>
        <taxon>Liliopsida</taxon>
        <taxon>Zosteraceae</taxon>
        <taxon>Zostera</taxon>
    </lineage>
</organism>
<feature type="transmembrane region" description="Helical" evidence="1">
    <location>
        <begin position="39"/>
        <end position="58"/>
    </location>
</feature>
<feature type="chain" id="PRO_5005527975" evidence="2">
    <location>
        <begin position="24"/>
        <end position="59"/>
    </location>
</feature>
<keyword evidence="1" id="KW-1133">Transmembrane helix</keyword>
<evidence type="ECO:0000313" key="3">
    <source>
        <dbReference type="EMBL" id="KMZ68495.1"/>
    </source>
</evidence>
<keyword evidence="1" id="KW-0812">Transmembrane</keyword>
<protein>
    <submittedName>
        <fullName evidence="3">Uncharacterized protein</fullName>
    </submittedName>
</protein>
<gene>
    <name evidence="3" type="ORF">ZOSMA_239G00020</name>
</gene>
<evidence type="ECO:0000256" key="2">
    <source>
        <dbReference type="SAM" id="SignalP"/>
    </source>
</evidence>
<dbReference type="Proteomes" id="UP000036987">
    <property type="component" value="Unassembled WGS sequence"/>
</dbReference>
<keyword evidence="2" id="KW-0732">Signal</keyword>
<sequence>MGRAGKNIFAVFLVAALIAIASAQEAQAPAPVPESGAPVASMIPVIGSFFLAGLVSFLV</sequence>
<feature type="signal peptide" evidence="2">
    <location>
        <begin position="1"/>
        <end position="23"/>
    </location>
</feature>
<proteinExistence type="predicted"/>